<sequence length="204" mass="21462">MNFFKSQSLFLATVILTTTISAGAASAASFEIVGGQFEDGTTFSGNFEIDPLTGTLGDYNIATSRTRNSGLNYIKLAEELGNATSRLSILPDSFEVSFRTSFFPVGPRVINELFLNFPGSPVGFNGGEILSGRESSLVTVGCIETLGSNPGGCGPFVRFVSAGAVVSRQVSEPATTFASVIGLGLATLFTGSRWKRFEPAQSDS</sequence>
<dbReference type="EMBL" id="JACXAE010000093">
    <property type="protein sequence ID" value="MBD2776377.1"/>
    <property type="molecule type" value="Genomic_DNA"/>
</dbReference>
<accession>A0A8J6XUP3</accession>
<feature type="signal peptide" evidence="1">
    <location>
        <begin position="1"/>
        <end position="27"/>
    </location>
</feature>
<gene>
    <name evidence="2" type="ORF">ICL16_31055</name>
</gene>
<evidence type="ECO:0000313" key="3">
    <source>
        <dbReference type="Proteomes" id="UP000629098"/>
    </source>
</evidence>
<evidence type="ECO:0008006" key="4">
    <source>
        <dbReference type="Google" id="ProtNLM"/>
    </source>
</evidence>
<comment type="caution">
    <text evidence="2">The sequence shown here is derived from an EMBL/GenBank/DDBJ whole genome shotgun (WGS) entry which is preliminary data.</text>
</comment>
<name>A0A8J6XUP3_9CYAN</name>
<evidence type="ECO:0000313" key="2">
    <source>
        <dbReference type="EMBL" id="MBD2776377.1"/>
    </source>
</evidence>
<proteinExistence type="predicted"/>
<reference evidence="2" key="1">
    <citation type="submission" date="2020-09" db="EMBL/GenBank/DDBJ databases">
        <title>Iningainema tapete sp. nov. (Scytonemataceae, Cyanobacteria) from greenhouses in central Florida (USA) produces two types of nodularin with biosynthetic potential for microcystin-LR and anabaenopeptins.</title>
        <authorList>
            <person name="Berthold D.E."/>
            <person name="Lefler F.W."/>
            <person name="Huang I.-S."/>
            <person name="Abdulla H."/>
            <person name="Zimba P.V."/>
            <person name="Laughinghouse H.D. IV."/>
        </authorList>
    </citation>
    <scope>NUCLEOTIDE SEQUENCE</scope>
    <source>
        <strain evidence="2">BLCCT55</strain>
    </source>
</reference>
<organism evidence="2 3">
    <name type="scientific">Iningainema tapete BLCC-T55</name>
    <dbReference type="NCBI Taxonomy" id="2748662"/>
    <lineage>
        <taxon>Bacteria</taxon>
        <taxon>Bacillati</taxon>
        <taxon>Cyanobacteriota</taxon>
        <taxon>Cyanophyceae</taxon>
        <taxon>Nostocales</taxon>
        <taxon>Scytonemataceae</taxon>
        <taxon>Iningainema tapete</taxon>
    </lineage>
</organism>
<feature type="chain" id="PRO_5035160108" description="PEP-CTERM sorting domain-containing protein" evidence="1">
    <location>
        <begin position="28"/>
        <end position="204"/>
    </location>
</feature>
<keyword evidence="3" id="KW-1185">Reference proteome</keyword>
<dbReference type="AlphaFoldDB" id="A0A8J6XUP3"/>
<dbReference type="Proteomes" id="UP000629098">
    <property type="component" value="Unassembled WGS sequence"/>
</dbReference>
<keyword evidence="1" id="KW-0732">Signal</keyword>
<dbReference type="RefSeq" id="WP_190835452.1">
    <property type="nucleotide sequence ID" value="NZ_CAWPPI010000093.1"/>
</dbReference>
<evidence type="ECO:0000256" key="1">
    <source>
        <dbReference type="SAM" id="SignalP"/>
    </source>
</evidence>
<protein>
    <recommendedName>
        <fullName evidence="4">PEP-CTERM sorting domain-containing protein</fullName>
    </recommendedName>
</protein>